<keyword evidence="10" id="KW-1185">Reference proteome</keyword>
<comment type="subcellular location">
    <subcellularLocation>
        <location evidence="1">Membrane</location>
        <topology evidence="1">Multi-pass membrane protein</topology>
    </subcellularLocation>
</comment>
<keyword evidence="6 7" id="KW-0472">Membrane</keyword>
<evidence type="ECO:0000256" key="5">
    <source>
        <dbReference type="ARBA" id="ARBA00022989"/>
    </source>
</evidence>
<dbReference type="Proteomes" id="UP000247416">
    <property type="component" value="Unassembled WGS sequence"/>
</dbReference>
<reference evidence="9 10" key="1">
    <citation type="submission" date="2018-06" db="EMBL/GenBank/DDBJ databases">
        <title>Genomic Encyclopedia of Archaeal and Bacterial Type Strains, Phase II (KMG-II): from individual species to whole genera.</title>
        <authorList>
            <person name="Goeker M."/>
        </authorList>
    </citation>
    <scope>NUCLEOTIDE SEQUENCE [LARGE SCALE GENOMIC DNA]</scope>
    <source>
        <strain evidence="9 10">KACC 16626</strain>
    </source>
</reference>
<dbReference type="CDD" id="cd04187">
    <property type="entry name" value="DPM1_like_bac"/>
    <property type="match status" value="1"/>
</dbReference>
<dbReference type="Pfam" id="PF00535">
    <property type="entry name" value="Glycos_transf_2"/>
    <property type="match status" value="1"/>
</dbReference>
<dbReference type="PANTHER" id="PTHR48090">
    <property type="entry name" value="UNDECAPRENYL-PHOSPHATE 4-DEOXY-4-FORMAMIDO-L-ARABINOSE TRANSFERASE-RELATED"/>
    <property type="match status" value="1"/>
</dbReference>
<sequence length="309" mass="34883">MSLLSIVLPAYNEEKMIVKAAEVLTGLMEQKNIQAELIFINDGSKDDTWQAIQKASGMYSNVTGICLSRNFGKEAAILAGLEHAQGDCCVVMDCDLQHPPETVIEMYSLWQKGFEIVEGVKVSRGKESKIHGLFSKSFYSMINQATGFDMSRSSDFKLLDRKVVDEYLKLPERKLFFRALSFWLGYKSIEVEFEVQERTEGETKWSFVSLMKYAVNNITSFSTAPMQIITVIGFLFLIFAIALGIQSVFNYMSGESLEGFTTVILLLLGIGSLLMISMGIIGFYISKIYEEVKRRPRYIVSVTTNKDEK</sequence>
<dbReference type="GO" id="GO:0016757">
    <property type="term" value="F:glycosyltransferase activity"/>
    <property type="evidence" value="ECO:0007669"/>
    <property type="project" value="UniProtKB-KW"/>
</dbReference>
<evidence type="ECO:0000256" key="2">
    <source>
        <dbReference type="ARBA" id="ARBA00022676"/>
    </source>
</evidence>
<dbReference type="InterPro" id="IPR029044">
    <property type="entry name" value="Nucleotide-diphossugar_trans"/>
</dbReference>
<dbReference type="InterPro" id="IPR050256">
    <property type="entry name" value="Glycosyltransferase_2"/>
</dbReference>
<dbReference type="Gene3D" id="3.90.550.10">
    <property type="entry name" value="Spore Coat Polysaccharide Biosynthesis Protein SpsA, Chain A"/>
    <property type="match status" value="1"/>
</dbReference>
<proteinExistence type="predicted"/>
<dbReference type="SUPFAM" id="SSF53448">
    <property type="entry name" value="Nucleotide-diphospho-sugar transferases"/>
    <property type="match status" value="1"/>
</dbReference>
<dbReference type="InterPro" id="IPR001173">
    <property type="entry name" value="Glyco_trans_2-like"/>
</dbReference>
<organism evidence="9 10">
    <name type="scientific">Ureibacillus chungkukjangi</name>
    <dbReference type="NCBI Taxonomy" id="1202712"/>
    <lineage>
        <taxon>Bacteria</taxon>
        <taxon>Bacillati</taxon>
        <taxon>Bacillota</taxon>
        <taxon>Bacilli</taxon>
        <taxon>Bacillales</taxon>
        <taxon>Caryophanaceae</taxon>
        <taxon>Ureibacillus</taxon>
    </lineage>
</organism>
<evidence type="ECO:0000256" key="1">
    <source>
        <dbReference type="ARBA" id="ARBA00004141"/>
    </source>
</evidence>
<keyword evidence="4 7" id="KW-0812">Transmembrane</keyword>
<keyword evidence="2 9" id="KW-0328">Glycosyltransferase</keyword>
<accession>A0A318TRV6</accession>
<evidence type="ECO:0000313" key="10">
    <source>
        <dbReference type="Proteomes" id="UP000247416"/>
    </source>
</evidence>
<dbReference type="EMBL" id="QJTJ01000004">
    <property type="protein sequence ID" value="PYF07582.1"/>
    <property type="molecule type" value="Genomic_DNA"/>
</dbReference>
<dbReference type="RefSeq" id="WP_107932576.1">
    <property type="nucleotide sequence ID" value="NZ_PYWJ01000003.1"/>
</dbReference>
<evidence type="ECO:0000256" key="4">
    <source>
        <dbReference type="ARBA" id="ARBA00022692"/>
    </source>
</evidence>
<comment type="caution">
    <text evidence="9">The sequence shown here is derived from an EMBL/GenBank/DDBJ whole genome shotgun (WGS) entry which is preliminary data.</text>
</comment>
<gene>
    <name evidence="9" type="ORF">BJ095_10490</name>
</gene>
<evidence type="ECO:0000256" key="6">
    <source>
        <dbReference type="ARBA" id="ARBA00023136"/>
    </source>
</evidence>
<evidence type="ECO:0000259" key="8">
    <source>
        <dbReference type="Pfam" id="PF00535"/>
    </source>
</evidence>
<feature type="transmembrane region" description="Helical" evidence="7">
    <location>
        <begin position="228"/>
        <end position="249"/>
    </location>
</feature>
<evidence type="ECO:0000256" key="3">
    <source>
        <dbReference type="ARBA" id="ARBA00022679"/>
    </source>
</evidence>
<name>A0A318TRV6_9BACL</name>
<keyword evidence="5 7" id="KW-1133">Transmembrane helix</keyword>
<dbReference type="OrthoDB" id="9807778at2"/>
<dbReference type="AlphaFoldDB" id="A0A318TRV6"/>
<evidence type="ECO:0000313" key="9">
    <source>
        <dbReference type="EMBL" id="PYF07582.1"/>
    </source>
</evidence>
<feature type="domain" description="Glycosyltransferase 2-like" evidence="8">
    <location>
        <begin position="5"/>
        <end position="167"/>
    </location>
</feature>
<dbReference type="PANTHER" id="PTHR48090:SF1">
    <property type="entry name" value="PROPHAGE BACTOPRENOL GLUCOSYL TRANSFERASE HOMOLOG"/>
    <property type="match status" value="1"/>
</dbReference>
<evidence type="ECO:0000256" key="7">
    <source>
        <dbReference type="SAM" id="Phobius"/>
    </source>
</evidence>
<protein>
    <submittedName>
        <fullName evidence="9">Dolichol-phosphate mannosyltransferase</fullName>
    </submittedName>
</protein>
<dbReference type="GO" id="GO:0005886">
    <property type="term" value="C:plasma membrane"/>
    <property type="evidence" value="ECO:0007669"/>
    <property type="project" value="TreeGrafter"/>
</dbReference>
<feature type="transmembrane region" description="Helical" evidence="7">
    <location>
        <begin position="261"/>
        <end position="285"/>
    </location>
</feature>
<keyword evidence="3 9" id="KW-0808">Transferase</keyword>